<gene>
    <name evidence="4" type="ORF">KK1_027098</name>
</gene>
<dbReference type="AlphaFoldDB" id="A0A151S8F7"/>
<evidence type="ECO:0000313" key="4">
    <source>
        <dbReference type="EMBL" id="KYP51047.1"/>
    </source>
</evidence>
<evidence type="ECO:0000256" key="3">
    <source>
        <dbReference type="SAM" id="MobiDB-lite"/>
    </source>
</evidence>
<keyword evidence="5" id="KW-1185">Reference proteome</keyword>
<evidence type="ECO:0000256" key="1">
    <source>
        <dbReference type="ARBA" id="ARBA00011021"/>
    </source>
</evidence>
<dbReference type="GO" id="GO:0045087">
    <property type="term" value="P:innate immune response"/>
    <property type="evidence" value="ECO:0007669"/>
    <property type="project" value="InterPro"/>
</dbReference>
<dbReference type="InterPro" id="IPR035176">
    <property type="entry name" value="PEP"/>
</dbReference>
<accession>A0A151S8F7</accession>
<feature type="compositionally biased region" description="Polar residues" evidence="3">
    <location>
        <begin position="55"/>
        <end position="70"/>
    </location>
</feature>
<feature type="region of interest" description="Disordered" evidence="3">
    <location>
        <begin position="41"/>
        <end position="73"/>
    </location>
</feature>
<dbReference type="Proteomes" id="UP000075243">
    <property type="component" value="Unassembled WGS sequence"/>
</dbReference>
<evidence type="ECO:0000313" key="5">
    <source>
        <dbReference type="Proteomes" id="UP000075243"/>
    </source>
</evidence>
<organism evidence="4 5">
    <name type="scientific">Cajanus cajan</name>
    <name type="common">Pigeon pea</name>
    <name type="synonym">Cajanus indicus</name>
    <dbReference type="NCBI Taxonomy" id="3821"/>
    <lineage>
        <taxon>Eukaryota</taxon>
        <taxon>Viridiplantae</taxon>
        <taxon>Streptophyta</taxon>
        <taxon>Embryophyta</taxon>
        <taxon>Tracheophyta</taxon>
        <taxon>Spermatophyta</taxon>
        <taxon>Magnoliopsida</taxon>
        <taxon>eudicotyledons</taxon>
        <taxon>Gunneridae</taxon>
        <taxon>Pentapetalae</taxon>
        <taxon>rosids</taxon>
        <taxon>fabids</taxon>
        <taxon>Fabales</taxon>
        <taxon>Fabaceae</taxon>
        <taxon>Papilionoideae</taxon>
        <taxon>50 kb inversion clade</taxon>
        <taxon>NPAAA clade</taxon>
        <taxon>indigoferoid/millettioid clade</taxon>
        <taxon>Phaseoleae</taxon>
        <taxon>Cajanus</taxon>
    </lineage>
</organism>
<comment type="similarity">
    <text evidence="1">Belongs to the brassicaceae elicitor peptide family.</text>
</comment>
<evidence type="ECO:0000256" key="2">
    <source>
        <dbReference type="ARBA" id="ARBA00022821"/>
    </source>
</evidence>
<dbReference type="EMBL" id="KQ483444">
    <property type="protein sequence ID" value="KYP51047.1"/>
    <property type="molecule type" value="Genomic_DNA"/>
</dbReference>
<name>A0A151S8F7_CAJCA</name>
<protein>
    <submittedName>
        <fullName evidence="4">Uncharacterized protein</fullName>
    </submittedName>
</protein>
<reference evidence="4" key="1">
    <citation type="journal article" date="2012" name="Nat. Biotechnol.">
        <title>Draft genome sequence of pigeonpea (Cajanus cajan), an orphan legume crop of resource-poor farmers.</title>
        <authorList>
            <person name="Varshney R.K."/>
            <person name="Chen W."/>
            <person name="Li Y."/>
            <person name="Bharti A.K."/>
            <person name="Saxena R.K."/>
            <person name="Schlueter J.A."/>
            <person name="Donoghue M.T."/>
            <person name="Azam S."/>
            <person name="Fan G."/>
            <person name="Whaley A.M."/>
            <person name="Farmer A.D."/>
            <person name="Sheridan J."/>
            <person name="Iwata A."/>
            <person name="Tuteja R."/>
            <person name="Penmetsa R.V."/>
            <person name="Wu W."/>
            <person name="Upadhyaya H.D."/>
            <person name="Yang S.P."/>
            <person name="Shah T."/>
            <person name="Saxena K.B."/>
            <person name="Michael T."/>
            <person name="McCombie W.R."/>
            <person name="Yang B."/>
            <person name="Zhang G."/>
            <person name="Yang H."/>
            <person name="Wang J."/>
            <person name="Spillane C."/>
            <person name="Cook D.R."/>
            <person name="May G.D."/>
            <person name="Xu X."/>
            <person name="Jackson S.A."/>
        </authorList>
    </citation>
    <scope>NUCLEOTIDE SEQUENCE [LARGE SCALE GENOMIC DNA]</scope>
</reference>
<dbReference type="Gramene" id="C.cajan_26111.t">
    <property type="protein sequence ID" value="C.cajan_26111.t.cds1"/>
    <property type="gene ID" value="C.cajan_26111"/>
</dbReference>
<sequence length="123" mass="14024">MKGSSSQEEERTCIFNVKHPCYFLEEALRPLLRCLGIESEGTTTRSQPQTPPAADSTTNSPTSTQKTSPDAQHPSFIASNQTIQCYLLCVHVLLCNNPRNYLVQQHHHVFIFSTYLYIIYIYI</sequence>
<keyword evidence="2" id="KW-0611">Plant defense</keyword>
<dbReference type="Pfam" id="PF17232">
    <property type="entry name" value="Pep1_7"/>
    <property type="match status" value="1"/>
</dbReference>
<proteinExistence type="inferred from homology"/>